<dbReference type="InterPro" id="IPR036565">
    <property type="entry name" value="Mur-like_cat_sf"/>
</dbReference>
<keyword evidence="9 18" id="KW-0436">Ligase</keyword>
<evidence type="ECO:0000256" key="4">
    <source>
        <dbReference type="ARBA" id="ARBA00008276"/>
    </source>
</evidence>
<gene>
    <name evidence="21" type="ORF">ABR60_01225</name>
</gene>
<dbReference type="Pfam" id="PF02875">
    <property type="entry name" value="Mur_ligase_C"/>
    <property type="match status" value="1"/>
</dbReference>
<keyword evidence="12 18" id="KW-0067">ATP-binding</keyword>
<dbReference type="GO" id="GO:0005524">
    <property type="term" value="F:ATP binding"/>
    <property type="evidence" value="ECO:0007669"/>
    <property type="project" value="UniProtKB-KW"/>
</dbReference>
<comment type="catalytic activity">
    <reaction evidence="17">
        <text>7,8-dihydropteroate + L-glutamate + ATP = 7,8-dihydrofolate + ADP + phosphate + H(+)</text>
        <dbReference type="Rhea" id="RHEA:23584"/>
        <dbReference type="ChEBI" id="CHEBI:15378"/>
        <dbReference type="ChEBI" id="CHEBI:17839"/>
        <dbReference type="ChEBI" id="CHEBI:29985"/>
        <dbReference type="ChEBI" id="CHEBI:30616"/>
        <dbReference type="ChEBI" id="CHEBI:43474"/>
        <dbReference type="ChEBI" id="CHEBI:57451"/>
        <dbReference type="ChEBI" id="CHEBI:456216"/>
        <dbReference type="EC" id="6.3.2.12"/>
    </reaction>
</comment>
<dbReference type="NCBIfam" id="TIGR01499">
    <property type="entry name" value="folC"/>
    <property type="match status" value="1"/>
</dbReference>
<keyword evidence="10" id="KW-0479">Metal-binding</keyword>
<dbReference type="EC" id="6.3.2.12" evidence="6"/>
<dbReference type="GO" id="GO:0005737">
    <property type="term" value="C:cytoplasm"/>
    <property type="evidence" value="ECO:0007669"/>
    <property type="project" value="TreeGrafter"/>
</dbReference>
<evidence type="ECO:0000256" key="6">
    <source>
        <dbReference type="ARBA" id="ARBA00013023"/>
    </source>
</evidence>
<organism evidence="21 22">
    <name type="scientific">Actinobacteria bacterium BACL2 MAG-120802-bin41</name>
    <dbReference type="NCBI Taxonomy" id="1655568"/>
    <lineage>
        <taxon>Bacteria</taxon>
        <taxon>Bacillati</taxon>
        <taxon>Actinomycetota</taxon>
        <taxon>Actinomycetes</taxon>
        <taxon>Actinomycetes incertae sedis</taxon>
        <taxon>ac1 cluster</taxon>
    </lineage>
</organism>
<dbReference type="Pfam" id="PF08245">
    <property type="entry name" value="Mur_ligase_M"/>
    <property type="match status" value="1"/>
</dbReference>
<dbReference type="Proteomes" id="UP000053941">
    <property type="component" value="Unassembled WGS sequence"/>
</dbReference>
<dbReference type="SUPFAM" id="SSF53244">
    <property type="entry name" value="MurD-like peptide ligases, peptide-binding domain"/>
    <property type="match status" value="1"/>
</dbReference>
<dbReference type="InterPro" id="IPR001645">
    <property type="entry name" value="Folylpolyglutamate_synth"/>
</dbReference>
<evidence type="ECO:0000256" key="2">
    <source>
        <dbReference type="ARBA" id="ARBA00004799"/>
    </source>
</evidence>
<comment type="catalytic activity">
    <reaction evidence="16">
        <text>(6S)-5,6,7,8-tetrahydrofolyl-(gamma-L-Glu)(n) + L-glutamate + ATP = (6S)-5,6,7,8-tetrahydrofolyl-(gamma-L-Glu)(n+1) + ADP + phosphate + H(+)</text>
        <dbReference type="Rhea" id="RHEA:10580"/>
        <dbReference type="Rhea" id="RHEA-COMP:14738"/>
        <dbReference type="Rhea" id="RHEA-COMP:14740"/>
        <dbReference type="ChEBI" id="CHEBI:15378"/>
        <dbReference type="ChEBI" id="CHEBI:29985"/>
        <dbReference type="ChEBI" id="CHEBI:30616"/>
        <dbReference type="ChEBI" id="CHEBI:43474"/>
        <dbReference type="ChEBI" id="CHEBI:141005"/>
        <dbReference type="ChEBI" id="CHEBI:456216"/>
        <dbReference type="EC" id="6.3.2.17"/>
    </reaction>
</comment>
<evidence type="ECO:0000259" key="19">
    <source>
        <dbReference type="Pfam" id="PF02875"/>
    </source>
</evidence>
<dbReference type="SUPFAM" id="SSF53623">
    <property type="entry name" value="MurD-like peptide ligases, catalytic domain"/>
    <property type="match status" value="1"/>
</dbReference>
<dbReference type="PROSITE" id="PS01012">
    <property type="entry name" value="FOLYLPOLYGLU_SYNT_2"/>
    <property type="match status" value="1"/>
</dbReference>
<evidence type="ECO:0000256" key="17">
    <source>
        <dbReference type="ARBA" id="ARBA00049161"/>
    </source>
</evidence>
<evidence type="ECO:0000256" key="10">
    <source>
        <dbReference type="ARBA" id="ARBA00022723"/>
    </source>
</evidence>
<evidence type="ECO:0000256" key="1">
    <source>
        <dbReference type="ARBA" id="ARBA00001946"/>
    </source>
</evidence>
<evidence type="ECO:0000256" key="12">
    <source>
        <dbReference type="ARBA" id="ARBA00022840"/>
    </source>
</evidence>
<evidence type="ECO:0000256" key="5">
    <source>
        <dbReference type="ARBA" id="ARBA00011245"/>
    </source>
</evidence>
<comment type="subunit">
    <text evidence="5">Monomer.</text>
</comment>
<evidence type="ECO:0000313" key="21">
    <source>
        <dbReference type="EMBL" id="KRO29577.1"/>
    </source>
</evidence>
<dbReference type="EC" id="6.3.2.17" evidence="7"/>
<sequence length="448" mass="48405">MSSAEDLSRLDAIEKALLNRWPESRIAPTLERISALADYLGSPQLSYPTIHIAGTNGKTTTTRLIDSLCFELGMRTGRFTSPHLESFLERITINGQSITPEFMIATYNDIAPYLELVDSKMSNKLSFFESMCALAFVAFAEFPIDVGIFECGMGGEWDSTNVIKGSVNVITPIGFDHMEYLGDTLEKIAQTKSGIIKENSFVVLAEQESDVAAVLMRACAKADATPIRSGIEFSLKSRALALGGQMLTISGVYGQYEDLYLPLYGQHQASNAATALAAVEVFAGETKLDEEIVRQAFAKASSPGRCEIVGRNPTIIIDAAHNPHGAESLKKTISEEFDFSALIGVIAPMGDKDVTGILEALEPVLDRVIVTRNSSHRAADVDELKSEAMEIFGSDRVYVSDDLEQGITQAVEMARTSNALNDSSTAVLIAGSVVSAGEARAIIRRKGI</sequence>
<evidence type="ECO:0000259" key="20">
    <source>
        <dbReference type="Pfam" id="PF08245"/>
    </source>
</evidence>
<dbReference type="Gene3D" id="3.40.1190.10">
    <property type="entry name" value="Mur-like, catalytic domain"/>
    <property type="match status" value="1"/>
</dbReference>
<protein>
    <recommendedName>
        <fullName evidence="8">Dihydrofolate synthase/folylpolyglutamate synthase</fullName>
        <ecNumber evidence="6">6.3.2.12</ecNumber>
        <ecNumber evidence="7">6.3.2.17</ecNumber>
    </recommendedName>
    <alternativeName>
        <fullName evidence="15">Tetrahydrofolylpolyglutamate synthase</fullName>
    </alternativeName>
</protein>
<dbReference type="InterPro" id="IPR018109">
    <property type="entry name" value="Folylpolyglutamate_synth_CS"/>
</dbReference>
<dbReference type="InterPro" id="IPR013221">
    <property type="entry name" value="Mur_ligase_cen"/>
</dbReference>
<accession>A0A0R2NUY3</accession>
<evidence type="ECO:0000256" key="18">
    <source>
        <dbReference type="PIRNR" id="PIRNR001563"/>
    </source>
</evidence>
<dbReference type="PIRSF" id="PIRSF001563">
    <property type="entry name" value="Folylpolyglu_synth"/>
    <property type="match status" value="1"/>
</dbReference>
<dbReference type="EMBL" id="LIAS01000176">
    <property type="protein sequence ID" value="KRO29577.1"/>
    <property type="molecule type" value="Genomic_DNA"/>
</dbReference>
<evidence type="ECO:0000256" key="11">
    <source>
        <dbReference type="ARBA" id="ARBA00022741"/>
    </source>
</evidence>
<evidence type="ECO:0000256" key="15">
    <source>
        <dbReference type="ARBA" id="ARBA00030592"/>
    </source>
</evidence>
<comment type="caution">
    <text evidence="21">The sequence shown here is derived from an EMBL/GenBank/DDBJ whole genome shotgun (WGS) entry which is preliminary data.</text>
</comment>
<evidence type="ECO:0000256" key="9">
    <source>
        <dbReference type="ARBA" id="ARBA00022598"/>
    </source>
</evidence>
<feature type="domain" description="Mur ligase C-terminal" evidence="19">
    <location>
        <begin position="304"/>
        <end position="432"/>
    </location>
</feature>
<dbReference type="FunFam" id="3.40.1190.10:FF:000004">
    <property type="entry name" value="Dihydrofolate synthase/folylpolyglutamate synthase"/>
    <property type="match status" value="1"/>
</dbReference>
<evidence type="ECO:0000256" key="16">
    <source>
        <dbReference type="ARBA" id="ARBA00047493"/>
    </source>
</evidence>
<dbReference type="Gene3D" id="3.90.190.20">
    <property type="entry name" value="Mur ligase, C-terminal domain"/>
    <property type="match status" value="1"/>
</dbReference>
<dbReference type="InterPro" id="IPR036615">
    <property type="entry name" value="Mur_ligase_C_dom_sf"/>
</dbReference>
<evidence type="ECO:0000256" key="7">
    <source>
        <dbReference type="ARBA" id="ARBA00013025"/>
    </source>
</evidence>
<dbReference type="PANTHER" id="PTHR11136">
    <property type="entry name" value="FOLYLPOLYGLUTAMATE SYNTHASE-RELATED"/>
    <property type="match status" value="1"/>
</dbReference>
<proteinExistence type="inferred from homology"/>
<reference evidence="21 22" key="1">
    <citation type="submission" date="2015-10" db="EMBL/GenBank/DDBJ databases">
        <title>Metagenome-Assembled Genomes uncover a global brackish microbiome.</title>
        <authorList>
            <person name="Hugerth L.W."/>
            <person name="Larsson J."/>
            <person name="Alneberg J."/>
            <person name="Lindh M.V."/>
            <person name="Legrand C."/>
            <person name="Pinhassi J."/>
            <person name="Andersson A.F."/>
        </authorList>
    </citation>
    <scope>NUCLEOTIDE SEQUENCE [LARGE SCALE GENOMIC DNA]</scope>
    <source>
        <strain evidence="21">BACL2 MAG-120802-bin41</strain>
    </source>
</reference>
<name>A0A0R2NUY3_9ACTN</name>
<evidence type="ECO:0000256" key="13">
    <source>
        <dbReference type="ARBA" id="ARBA00022842"/>
    </source>
</evidence>
<comment type="similarity">
    <text evidence="4 18">Belongs to the folylpolyglutamate synthase family.</text>
</comment>
<dbReference type="InterPro" id="IPR004101">
    <property type="entry name" value="Mur_ligase_C"/>
</dbReference>
<dbReference type="GO" id="GO:0004326">
    <property type="term" value="F:tetrahydrofolylpolyglutamate synthase activity"/>
    <property type="evidence" value="ECO:0007669"/>
    <property type="project" value="UniProtKB-EC"/>
</dbReference>
<evidence type="ECO:0000256" key="14">
    <source>
        <dbReference type="ARBA" id="ARBA00022909"/>
    </source>
</evidence>
<dbReference type="GO" id="GO:0046872">
    <property type="term" value="F:metal ion binding"/>
    <property type="evidence" value="ECO:0007669"/>
    <property type="project" value="UniProtKB-KW"/>
</dbReference>
<dbReference type="AlphaFoldDB" id="A0A0R2NUY3"/>
<evidence type="ECO:0000313" key="22">
    <source>
        <dbReference type="Proteomes" id="UP000053941"/>
    </source>
</evidence>
<keyword evidence="13" id="KW-0460">Magnesium</keyword>
<evidence type="ECO:0000256" key="8">
    <source>
        <dbReference type="ARBA" id="ARBA00019357"/>
    </source>
</evidence>
<comment type="cofactor">
    <cofactor evidence="1">
        <name>Mg(2+)</name>
        <dbReference type="ChEBI" id="CHEBI:18420"/>
    </cofactor>
</comment>
<comment type="pathway">
    <text evidence="3">Cofactor biosynthesis; tetrahydrofolylpolyglutamate biosynthesis.</text>
</comment>
<dbReference type="GO" id="GO:0046656">
    <property type="term" value="P:folic acid biosynthetic process"/>
    <property type="evidence" value="ECO:0007669"/>
    <property type="project" value="UniProtKB-KW"/>
</dbReference>
<dbReference type="GO" id="GO:0008841">
    <property type="term" value="F:dihydrofolate synthase activity"/>
    <property type="evidence" value="ECO:0007669"/>
    <property type="project" value="UniProtKB-EC"/>
</dbReference>
<keyword evidence="14" id="KW-0289">Folate biosynthesis</keyword>
<comment type="pathway">
    <text evidence="2">Cofactor biosynthesis; tetrahydrofolate biosynthesis; 7,8-dihydrofolate from 2-amino-4-hydroxy-6-hydroxymethyl-7,8-dihydropteridine diphosphate and 4-aminobenzoate: step 2/2.</text>
</comment>
<dbReference type="PANTHER" id="PTHR11136:SF0">
    <property type="entry name" value="DIHYDROFOLATE SYNTHETASE-RELATED"/>
    <property type="match status" value="1"/>
</dbReference>
<feature type="domain" description="Mur ligase central" evidence="20">
    <location>
        <begin position="52"/>
        <end position="279"/>
    </location>
</feature>
<keyword evidence="11 18" id="KW-0547">Nucleotide-binding</keyword>
<evidence type="ECO:0000256" key="3">
    <source>
        <dbReference type="ARBA" id="ARBA00005150"/>
    </source>
</evidence>